<dbReference type="Pfam" id="PF01503">
    <property type="entry name" value="PRA-PH"/>
    <property type="match status" value="1"/>
</dbReference>
<evidence type="ECO:0000256" key="11">
    <source>
        <dbReference type="ARBA" id="ARBA00022801"/>
    </source>
</evidence>
<evidence type="ECO:0000256" key="5">
    <source>
        <dbReference type="ARBA" id="ARBA00005204"/>
    </source>
</evidence>
<comment type="similarity">
    <text evidence="6 15">In the C-terminal section; belongs to the PRA-PH family.</text>
</comment>
<reference evidence="17 18" key="1">
    <citation type="submission" date="2016-08" db="EMBL/GenBank/DDBJ databases">
        <title>Draft genome of Fabibacter sp. strain SK-8.</title>
        <authorList>
            <person name="Wong S.-K."/>
            <person name="Hamasaki K."/>
            <person name="Yoshizawa S."/>
        </authorList>
    </citation>
    <scope>NUCLEOTIDE SEQUENCE [LARGE SCALE GENOMIC DNA]</scope>
    <source>
        <strain evidence="17 18">SK-8</strain>
    </source>
</reference>
<evidence type="ECO:0000256" key="7">
    <source>
        <dbReference type="ARBA" id="ARBA00008299"/>
    </source>
</evidence>
<dbReference type="InterPro" id="IPR002496">
    <property type="entry name" value="PRib_AMP_CycHydrolase_dom"/>
</dbReference>
<evidence type="ECO:0000256" key="12">
    <source>
        <dbReference type="ARBA" id="ARBA00022840"/>
    </source>
</evidence>
<dbReference type="OrthoDB" id="9795769at2"/>
<dbReference type="CDD" id="cd11534">
    <property type="entry name" value="NTP-PPase_HisIE_like"/>
    <property type="match status" value="1"/>
</dbReference>
<dbReference type="InterPro" id="IPR021130">
    <property type="entry name" value="PRib-ATP_PPHydrolase-like"/>
</dbReference>
<gene>
    <name evidence="15" type="primary">hisI</name>
    <name evidence="15" type="synonym">hisIE</name>
    <name evidence="17" type="ORF">BFP71_16970</name>
</gene>
<dbReference type="GO" id="GO:0005737">
    <property type="term" value="C:cytoplasm"/>
    <property type="evidence" value="ECO:0007669"/>
    <property type="project" value="UniProtKB-SubCell"/>
</dbReference>
<keyword evidence="18" id="KW-1185">Reference proteome</keyword>
<organism evidence="17 18">
    <name type="scientific">Roseivirga misakiensis</name>
    <dbReference type="NCBI Taxonomy" id="1563681"/>
    <lineage>
        <taxon>Bacteria</taxon>
        <taxon>Pseudomonadati</taxon>
        <taxon>Bacteroidota</taxon>
        <taxon>Cytophagia</taxon>
        <taxon>Cytophagales</taxon>
        <taxon>Roseivirgaceae</taxon>
        <taxon>Roseivirga</taxon>
    </lineage>
</organism>
<comment type="pathway">
    <text evidence="5 15">Amino-acid biosynthesis; L-histidine biosynthesis; L-histidine from 5-phospho-alpha-D-ribose 1-diphosphate: step 2/9.</text>
</comment>
<feature type="region of interest" description="Phosphoribosyl-AMP cyclohydrolase" evidence="15">
    <location>
        <begin position="1"/>
        <end position="115"/>
    </location>
</feature>
<keyword evidence="14 15" id="KW-0511">Multifunctional enzyme</keyword>
<dbReference type="EMBL" id="MDGQ01000005">
    <property type="protein sequence ID" value="OEK05109.1"/>
    <property type="molecule type" value="Genomic_DNA"/>
</dbReference>
<evidence type="ECO:0000256" key="1">
    <source>
        <dbReference type="ARBA" id="ARBA00000024"/>
    </source>
</evidence>
<protein>
    <recommendedName>
        <fullName evidence="15">Histidine biosynthesis bifunctional protein HisIE</fullName>
    </recommendedName>
    <domain>
        <recommendedName>
            <fullName evidence="15">Phosphoribosyl-AMP cyclohydrolase</fullName>
            <shortName evidence="15">PRA-CH</shortName>
            <ecNumber evidence="15">3.5.4.19</ecNumber>
        </recommendedName>
    </domain>
    <domain>
        <recommendedName>
            <fullName evidence="15">Phosphoribosyl-ATP pyrophosphatase</fullName>
            <shortName evidence="15">PRA-PH</shortName>
            <ecNumber evidence="15">3.6.1.31</ecNumber>
        </recommendedName>
    </domain>
</protein>
<comment type="similarity">
    <text evidence="7 15">In the N-terminal section; belongs to the PRA-CH family.</text>
</comment>
<evidence type="ECO:0000259" key="16">
    <source>
        <dbReference type="Pfam" id="PF01502"/>
    </source>
</evidence>
<keyword evidence="9 15" id="KW-0028">Amino-acid biosynthesis</keyword>
<evidence type="ECO:0000256" key="6">
    <source>
        <dbReference type="ARBA" id="ARBA00007731"/>
    </source>
</evidence>
<dbReference type="InterPro" id="IPR008179">
    <property type="entry name" value="HisE"/>
</dbReference>
<dbReference type="SUPFAM" id="SSF101386">
    <property type="entry name" value="all-alpha NTP pyrophosphatases"/>
    <property type="match status" value="1"/>
</dbReference>
<accession>A0A1E5T167</accession>
<dbReference type="PANTHER" id="PTHR42945">
    <property type="entry name" value="HISTIDINE BIOSYNTHESIS BIFUNCTIONAL PROTEIN"/>
    <property type="match status" value="1"/>
</dbReference>
<evidence type="ECO:0000256" key="4">
    <source>
        <dbReference type="ARBA" id="ARBA00005169"/>
    </source>
</evidence>
<dbReference type="EC" id="3.6.1.31" evidence="15"/>
<proteinExistence type="inferred from homology"/>
<dbReference type="FunFam" id="1.10.287.1080:FF:000002">
    <property type="entry name" value="Histidine biosynthesis bifunctional protein HisIE"/>
    <property type="match status" value="1"/>
</dbReference>
<evidence type="ECO:0000256" key="10">
    <source>
        <dbReference type="ARBA" id="ARBA00022741"/>
    </source>
</evidence>
<dbReference type="Gene3D" id="1.10.287.1080">
    <property type="entry name" value="MazG-like"/>
    <property type="match status" value="1"/>
</dbReference>
<comment type="subcellular location">
    <subcellularLocation>
        <location evidence="3 15">Cytoplasm</location>
    </subcellularLocation>
</comment>
<dbReference type="GO" id="GO:0000105">
    <property type="term" value="P:L-histidine biosynthetic process"/>
    <property type="evidence" value="ECO:0007669"/>
    <property type="project" value="UniProtKB-UniRule"/>
</dbReference>
<evidence type="ECO:0000256" key="14">
    <source>
        <dbReference type="ARBA" id="ARBA00023268"/>
    </source>
</evidence>
<dbReference type="PANTHER" id="PTHR42945:SF9">
    <property type="entry name" value="HISTIDINE BIOSYNTHESIS BIFUNCTIONAL PROTEIN HISIE"/>
    <property type="match status" value="1"/>
</dbReference>
<dbReference type="AlphaFoldDB" id="A0A1E5T167"/>
<comment type="pathway">
    <text evidence="4 15">Amino-acid biosynthesis; L-histidine biosynthesis; L-histidine from 5-phospho-alpha-D-ribose 1-diphosphate: step 3/9.</text>
</comment>
<dbReference type="NCBIfam" id="NF000768">
    <property type="entry name" value="PRK00051.1"/>
    <property type="match status" value="1"/>
</dbReference>
<dbReference type="EC" id="3.5.4.19" evidence="15"/>
<dbReference type="FunFam" id="3.10.20.810:FF:000001">
    <property type="entry name" value="Histidine biosynthesis bifunctional protein HisIE"/>
    <property type="match status" value="1"/>
</dbReference>
<dbReference type="InterPro" id="IPR023019">
    <property type="entry name" value="His_synth_HisIE"/>
</dbReference>
<evidence type="ECO:0000256" key="3">
    <source>
        <dbReference type="ARBA" id="ARBA00004496"/>
    </source>
</evidence>
<sequence>MRIFESIDQVNFEKNDGLIPAVIQDAQTRNVLMLGYMDKAALAQTLETKRVTFFSRSKQRLWVKGETSKNYLNLVSLHLDCDDDSLLVKVNPEGPTCHKGDDTCWAEVNENPSAFLDYLGEVIKRRKSDSPEESYTASLFAKGINKVAQKVGEEAVELVIEAKDNDADLFKNEAADLLFHYLMLLEIKDFSLNDIIQVLKERHK</sequence>
<dbReference type="GO" id="GO:0004636">
    <property type="term" value="F:phosphoribosyl-ATP diphosphatase activity"/>
    <property type="evidence" value="ECO:0007669"/>
    <property type="project" value="UniProtKB-UniRule"/>
</dbReference>
<evidence type="ECO:0000256" key="9">
    <source>
        <dbReference type="ARBA" id="ARBA00022605"/>
    </source>
</evidence>
<dbReference type="GO" id="GO:0005524">
    <property type="term" value="F:ATP binding"/>
    <property type="evidence" value="ECO:0007669"/>
    <property type="project" value="UniProtKB-KW"/>
</dbReference>
<keyword evidence="12 15" id="KW-0067">ATP-binding</keyword>
<dbReference type="HAMAP" id="MF_01019">
    <property type="entry name" value="HisIE"/>
    <property type="match status" value="1"/>
</dbReference>
<dbReference type="Pfam" id="PF01502">
    <property type="entry name" value="PRA-CH"/>
    <property type="match status" value="1"/>
</dbReference>
<comment type="catalytic activity">
    <reaction evidence="1 15">
        <text>1-(5-phospho-beta-D-ribosyl)-5'-AMP + H2O = 1-(5-phospho-beta-D-ribosyl)-5-[(5-phospho-beta-D-ribosylamino)methylideneamino]imidazole-4-carboxamide</text>
        <dbReference type="Rhea" id="RHEA:20049"/>
        <dbReference type="ChEBI" id="CHEBI:15377"/>
        <dbReference type="ChEBI" id="CHEBI:58435"/>
        <dbReference type="ChEBI" id="CHEBI:59457"/>
        <dbReference type="EC" id="3.5.4.19"/>
    </reaction>
</comment>
<dbReference type="GO" id="GO:0004635">
    <property type="term" value="F:phosphoribosyl-AMP cyclohydrolase activity"/>
    <property type="evidence" value="ECO:0007669"/>
    <property type="project" value="UniProtKB-UniRule"/>
</dbReference>
<dbReference type="Gene3D" id="3.10.20.810">
    <property type="entry name" value="Phosphoribosyl-AMP cyclohydrolase"/>
    <property type="match status" value="1"/>
</dbReference>
<dbReference type="InterPro" id="IPR038019">
    <property type="entry name" value="PRib_AMP_CycHydrolase_sf"/>
</dbReference>
<dbReference type="SUPFAM" id="SSF141734">
    <property type="entry name" value="HisI-like"/>
    <property type="match status" value="1"/>
</dbReference>
<evidence type="ECO:0000256" key="2">
    <source>
        <dbReference type="ARBA" id="ARBA00001460"/>
    </source>
</evidence>
<evidence type="ECO:0000313" key="17">
    <source>
        <dbReference type="EMBL" id="OEK05109.1"/>
    </source>
</evidence>
<feature type="domain" description="Phosphoribosyl-AMP cyclohydrolase" evidence="16">
    <location>
        <begin position="33"/>
        <end position="105"/>
    </location>
</feature>
<name>A0A1E5T167_9BACT</name>
<comment type="caution">
    <text evidence="17">The sequence shown here is derived from an EMBL/GenBank/DDBJ whole genome shotgun (WGS) entry which is preliminary data.</text>
</comment>
<dbReference type="UniPathway" id="UPA00031">
    <property type="reaction ID" value="UER00007"/>
</dbReference>
<keyword evidence="13 15" id="KW-0368">Histidine biosynthesis</keyword>
<comment type="catalytic activity">
    <reaction evidence="2 15">
        <text>1-(5-phospho-beta-D-ribosyl)-ATP + H2O = 1-(5-phospho-beta-D-ribosyl)-5'-AMP + diphosphate + H(+)</text>
        <dbReference type="Rhea" id="RHEA:22828"/>
        <dbReference type="ChEBI" id="CHEBI:15377"/>
        <dbReference type="ChEBI" id="CHEBI:15378"/>
        <dbReference type="ChEBI" id="CHEBI:33019"/>
        <dbReference type="ChEBI" id="CHEBI:59457"/>
        <dbReference type="ChEBI" id="CHEBI:73183"/>
        <dbReference type="EC" id="3.6.1.31"/>
    </reaction>
</comment>
<evidence type="ECO:0000256" key="13">
    <source>
        <dbReference type="ARBA" id="ARBA00023102"/>
    </source>
</evidence>
<keyword evidence="10 15" id="KW-0547">Nucleotide-binding</keyword>
<dbReference type="NCBIfam" id="NF002747">
    <property type="entry name" value="PRK02759.1"/>
    <property type="match status" value="1"/>
</dbReference>
<evidence type="ECO:0000313" key="18">
    <source>
        <dbReference type="Proteomes" id="UP000095552"/>
    </source>
</evidence>
<evidence type="ECO:0000256" key="8">
    <source>
        <dbReference type="ARBA" id="ARBA00022490"/>
    </source>
</evidence>
<dbReference type="RefSeq" id="WP_069836613.1">
    <property type="nucleotide sequence ID" value="NZ_MDGQ01000005.1"/>
</dbReference>
<dbReference type="NCBIfam" id="TIGR03188">
    <property type="entry name" value="histidine_hisI"/>
    <property type="match status" value="1"/>
</dbReference>
<keyword evidence="11 15" id="KW-0378">Hydrolase</keyword>
<dbReference type="STRING" id="1563681.BFP71_16970"/>
<dbReference type="HAMAP" id="MF_01020">
    <property type="entry name" value="HisE"/>
    <property type="match status" value="1"/>
</dbReference>
<feature type="region of interest" description="Phosphoribosyl-ATP pyrophosphohydrolase" evidence="15">
    <location>
        <begin position="116"/>
        <end position="204"/>
    </location>
</feature>
<evidence type="ECO:0000256" key="15">
    <source>
        <dbReference type="HAMAP-Rule" id="MF_01019"/>
    </source>
</evidence>
<keyword evidence="8 15" id="KW-0963">Cytoplasm</keyword>
<dbReference type="Proteomes" id="UP000095552">
    <property type="component" value="Unassembled WGS sequence"/>
</dbReference>